<dbReference type="EMBL" id="OD568767">
    <property type="protein sequence ID" value="CAD7447325.1"/>
    <property type="molecule type" value="Genomic_DNA"/>
</dbReference>
<evidence type="ECO:0000313" key="2">
    <source>
        <dbReference type="EMBL" id="CAD7447325.1"/>
    </source>
</evidence>
<gene>
    <name evidence="2" type="ORF">TBIB3V08_LOCUS9642</name>
</gene>
<proteinExistence type="predicted"/>
<evidence type="ECO:0000256" key="1">
    <source>
        <dbReference type="SAM" id="Phobius"/>
    </source>
</evidence>
<organism evidence="2">
    <name type="scientific">Timema bartmani</name>
    <dbReference type="NCBI Taxonomy" id="61472"/>
    <lineage>
        <taxon>Eukaryota</taxon>
        <taxon>Metazoa</taxon>
        <taxon>Ecdysozoa</taxon>
        <taxon>Arthropoda</taxon>
        <taxon>Hexapoda</taxon>
        <taxon>Insecta</taxon>
        <taxon>Pterygota</taxon>
        <taxon>Neoptera</taxon>
        <taxon>Polyneoptera</taxon>
        <taxon>Phasmatodea</taxon>
        <taxon>Timematodea</taxon>
        <taxon>Timematoidea</taxon>
        <taxon>Timematidae</taxon>
        <taxon>Timema</taxon>
    </lineage>
</organism>
<keyword evidence="1" id="KW-0812">Transmembrane</keyword>
<dbReference type="AlphaFoldDB" id="A0A7R9F5E7"/>
<feature type="transmembrane region" description="Helical" evidence="1">
    <location>
        <begin position="35"/>
        <end position="55"/>
    </location>
</feature>
<sequence length="180" mass="20724">MLNENKALLYFDQKLYSSLVLFFLRLLFLPSTVHLPLYLLFFIVISCYLCVLSFGSLHLSRQLRLICCSHHLGLHQNKNVRTRTTYEQVEYMGAKELKTDRDKTGIPPGMEEQSRPLVEIFQLLIILVVQEFRHMAQDGVDSLCFGKPLCAFLHILGGHSSLAQKYLIFKPLTSGKNFKD</sequence>
<name>A0A7R9F5E7_9NEOP</name>
<accession>A0A7R9F5E7</accession>
<protein>
    <submittedName>
        <fullName evidence="2">Uncharacterized protein</fullName>
    </submittedName>
</protein>
<feature type="transmembrane region" description="Helical" evidence="1">
    <location>
        <begin position="7"/>
        <end position="29"/>
    </location>
</feature>
<reference evidence="2" key="1">
    <citation type="submission" date="2020-11" db="EMBL/GenBank/DDBJ databases">
        <authorList>
            <person name="Tran Van P."/>
        </authorList>
    </citation>
    <scope>NUCLEOTIDE SEQUENCE</scope>
</reference>
<keyword evidence="1" id="KW-0472">Membrane</keyword>
<keyword evidence="1" id="KW-1133">Transmembrane helix</keyword>